<protein>
    <submittedName>
        <fullName evidence="1">Uncharacterized protein</fullName>
    </submittedName>
</protein>
<proteinExistence type="predicted"/>
<dbReference type="AlphaFoldDB" id="A0A135U6P0"/>
<evidence type="ECO:0000313" key="1">
    <source>
        <dbReference type="EMBL" id="KXH56080.1"/>
    </source>
</evidence>
<dbReference type="Proteomes" id="UP000070121">
    <property type="component" value="Unassembled WGS sequence"/>
</dbReference>
<evidence type="ECO:0000313" key="2">
    <source>
        <dbReference type="Proteomes" id="UP000070121"/>
    </source>
</evidence>
<sequence>MNALILLFRGPNAEWVKAGNLSQSNVVRIATAKRDVGICPITGSRLGEKCHILPFWTLNRPCCPDVLDAAVPVYGLARIQILHEKLVDTQNIDSSLHMITLNPVLVKLWDRGIFGLEPVALLYEEDKMENPDIACPSTVELPQDIKPTEEAEKPARTPIGIRIRFYWLPKTMGLTPDTLPKNMIELWRTWSQ</sequence>
<keyword evidence="2" id="KW-1185">Reference proteome</keyword>
<gene>
    <name evidence="1" type="ORF">CSAL01_07446</name>
</gene>
<accession>A0A135U6P0</accession>
<name>A0A135U6P0_9PEZI</name>
<dbReference type="EMBL" id="JFFI01001675">
    <property type="protein sequence ID" value="KXH56080.1"/>
    <property type="molecule type" value="Genomic_DNA"/>
</dbReference>
<reference evidence="1 2" key="1">
    <citation type="submission" date="2014-02" db="EMBL/GenBank/DDBJ databases">
        <title>The genome sequence of Colletotrichum salicis CBS 607.94.</title>
        <authorList>
            <person name="Baroncelli R."/>
            <person name="Thon M.R."/>
        </authorList>
    </citation>
    <scope>NUCLEOTIDE SEQUENCE [LARGE SCALE GENOMIC DNA]</scope>
    <source>
        <strain evidence="1 2">CBS 607.94</strain>
    </source>
</reference>
<organism evidence="1 2">
    <name type="scientific">Colletotrichum salicis</name>
    <dbReference type="NCBI Taxonomy" id="1209931"/>
    <lineage>
        <taxon>Eukaryota</taxon>
        <taxon>Fungi</taxon>
        <taxon>Dikarya</taxon>
        <taxon>Ascomycota</taxon>
        <taxon>Pezizomycotina</taxon>
        <taxon>Sordariomycetes</taxon>
        <taxon>Hypocreomycetidae</taxon>
        <taxon>Glomerellales</taxon>
        <taxon>Glomerellaceae</taxon>
        <taxon>Colletotrichum</taxon>
        <taxon>Colletotrichum acutatum species complex</taxon>
    </lineage>
</organism>
<comment type="caution">
    <text evidence="1">The sequence shown here is derived from an EMBL/GenBank/DDBJ whole genome shotgun (WGS) entry which is preliminary data.</text>
</comment>
<dbReference type="OrthoDB" id="5416097at2759"/>